<name>H7EHP9_9SPIR</name>
<dbReference type="InterPro" id="IPR001387">
    <property type="entry name" value="Cro/C1-type_HTH"/>
</dbReference>
<dbReference type="Gene3D" id="1.10.260.40">
    <property type="entry name" value="lambda repressor-like DNA-binding domains"/>
    <property type="match status" value="1"/>
</dbReference>
<dbReference type="RefSeq" id="WP_002702244.1">
    <property type="nucleotide sequence ID" value="NZ_AGRW01000030.1"/>
</dbReference>
<evidence type="ECO:0000313" key="2">
    <source>
        <dbReference type="EMBL" id="EIC02839.1"/>
    </source>
</evidence>
<protein>
    <submittedName>
        <fullName evidence="2">Helix-turn-helix domain protein</fullName>
    </submittedName>
</protein>
<dbReference type="OrthoDB" id="1357763at2"/>
<evidence type="ECO:0000313" key="3">
    <source>
        <dbReference type="Proteomes" id="UP000003571"/>
    </source>
</evidence>
<dbReference type="Proteomes" id="UP000003571">
    <property type="component" value="Unassembled WGS sequence"/>
</dbReference>
<comment type="caution">
    <text evidence="2">The sequence shown here is derived from an EMBL/GenBank/DDBJ whole genome shotgun (WGS) entry which is preliminary data.</text>
</comment>
<dbReference type="eggNOG" id="COG1396">
    <property type="taxonomic scope" value="Bacteria"/>
</dbReference>
<dbReference type="CDD" id="cd00093">
    <property type="entry name" value="HTH_XRE"/>
    <property type="match status" value="1"/>
</dbReference>
<feature type="domain" description="HTH cro/C1-type" evidence="1">
    <location>
        <begin position="13"/>
        <end position="45"/>
    </location>
</feature>
<accession>H7EHP9</accession>
<gene>
    <name evidence="2" type="ORF">TresaDRAFT_2265</name>
</gene>
<sequence length="70" mass="7863">MKISDSKELGNAIRERRKELKYTQQYISEITGFSVSFLSDLENGKPTCEIGKTLSLINLLGLDLNVEARS</sequence>
<dbReference type="InterPro" id="IPR010982">
    <property type="entry name" value="Lambda_DNA-bd_dom_sf"/>
</dbReference>
<keyword evidence="3" id="KW-1185">Reference proteome</keyword>
<dbReference type="EMBL" id="AGRW01000030">
    <property type="protein sequence ID" value="EIC02839.1"/>
    <property type="molecule type" value="Genomic_DNA"/>
</dbReference>
<dbReference type="SUPFAM" id="SSF47413">
    <property type="entry name" value="lambda repressor-like DNA-binding domains"/>
    <property type="match status" value="1"/>
</dbReference>
<reference evidence="2 3" key="1">
    <citation type="submission" date="2011-09" db="EMBL/GenBank/DDBJ databases">
        <title>The draft genome of Treponema saccharophilum DSM 2985.</title>
        <authorList>
            <consortium name="US DOE Joint Genome Institute (JGI-PGF)"/>
            <person name="Lucas S."/>
            <person name="Copeland A."/>
            <person name="Lapidus A."/>
            <person name="Glavina del Rio T."/>
            <person name="Dalin E."/>
            <person name="Tice H."/>
            <person name="Bruce D."/>
            <person name="Goodwin L."/>
            <person name="Pitluck S."/>
            <person name="Peters L."/>
            <person name="Kyrpides N."/>
            <person name="Mavromatis K."/>
            <person name="Ivanova N."/>
            <person name="Markowitz V."/>
            <person name="Cheng J.-F."/>
            <person name="Hugenholtz P."/>
            <person name="Woyke T."/>
            <person name="Wu D."/>
            <person name="Gronow S."/>
            <person name="Wellnitz S."/>
            <person name="Brambilla E."/>
            <person name="Klenk H.-P."/>
            <person name="Eisen J.A."/>
        </authorList>
    </citation>
    <scope>NUCLEOTIDE SEQUENCE [LARGE SCALE GENOMIC DNA]</scope>
    <source>
        <strain evidence="2 3">DSM 2985</strain>
    </source>
</reference>
<dbReference type="PROSITE" id="PS50943">
    <property type="entry name" value="HTH_CROC1"/>
    <property type="match status" value="1"/>
</dbReference>
<dbReference type="AlphaFoldDB" id="H7EHP9"/>
<organism evidence="2 3">
    <name type="scientific">Treponema saccharophilum DSM 2985</name>
    <dbReference type="NCBI Taxonomy" id="907348"/>
    <lineage>
        <taxon>Bacteria</taxon>
        <taxon>Pseudomonadati</taxon>
        <taxon>Spirochaetota</taxon>
        <taxon>Spirochaetia</taxon>
        <taxon>Spirochaetales</taxon>
        <taxon>Treponemataceae</taxon>
        <taxon>Treponema</taxon>
    </lineage>
</organism>
<evidence type="ECO:0000259" key="1">
    <source>
        <dbReference type="PROSITE" id="PS50943"/>
    </source>
</evidence>
<dbReference type="GO" id="GO:0003677">
    <property type="term" value="F:DNA binding"/>
    <property type="evidence" value="ECO:0007669"/>
    <property type="project" value="InterPro"/>
</dbReference>
<proteinExistence type="predicted"/>
<dbReference type="SMART" id="SM00530">
    <property type="entry name" value="HTH_XRE"/>
    <property type="match status" value="1"/>
</dbReference>
<dbReference type="PATRIC" id="fig|907348.3.peg.322"/>
<dbReference type="Pfam" id="PF12844">
    <property type="entry name" value="HTH_19"/>
    <property type="match status" value="1"/>
</dbReference>
<dbReference type="STRING" id="907348.TresaDRAFT_2265"/>